<dbReference type="AlphaFoldDB" id="A0A645FDY1"/>
<reference evidence="1" key="1">
    <citation type="submission" date="2019-08" db="EMBL/GenBank/DDBJ databases">
        <authorList>
            <person name="Kucharzyk K."/>
            <person name="Murdoch R.W."/>
            <person name="Higgins S."/>
            <person name="Loffler F."/>
        </authorList>
    </citation>
    <scope>NUCLEOTIDE SEQUENCE</scope>
</reference>
<dbReference type="EMBL" id="VSSQ01058966">
    <property type="protein sequence ID" value="MPN12591.1"/>
    <property type="molecule type" value="Genomic_DNA"/>
</dbReference>
<dbReference type="NCBIfam" id="TIGR01630">
    <property type="entry name" value="psiM2_ORF9"/>
    <property type="match status" value="1"/>
</dbReference>
<proteinExistence type="predicted"/>
<name>A0A645FDY1_9ZZZZ</name>
<comment type="caution">
    <text evidence="1">The sequence shown here is derived from an EMBL/GenBank/DDBJ whole genome shotgun (WGS) entry which is preliminary data.</text>
</comment>
<protein>
    <submittedName>
        <fullName evidence="1">Uncharacterized protein</fullName>
    </submittedName>
</protein>
<evidence type="ECO:0000313" key="1">
    <source>
        <dbReference type="EMBL" id="MPN12591.1"/>
    </source>
</evidence>
<organism evidence="1">
    <name type="scientific">bioreactor metagenome</name>
    <dbReference type="NCBI Taxonomy" id="1076179"/>
    <lineage>
        <taxon>unclassified sequences</taxon>
        <taxon>metagenomes</taxon>
        <taxon>ecological metagenomes</taxon>
    </lineage>
</organism>
<gene>
    <name evidence="1" type="ORF">SDC9_159909</name>
</gene>
<dbReference type="InterPro" id="IPR006517">
    <property type="entry name" value="Phage_terminase_lsu-like_C"/>
</dbReference>
<accession>A0A645FDY1</accession>
<sequence length="94" mass="10811">MKEELAKASARAGLYLPIEEVQQTSDKVMRVQTLQPDIKNKYIKFNARHKRLLEQLYQFPMGAHDDGPDALEGARTIAKKTKRFRILDRAELGL</sequence>